<proteinExistence type="predicted"/>
<sequence>MEIQHPGKILQQELTSKWLTQKVFASMIGKKISEVNELIKWKRNITVQRDILLSVVFGDPEQKWIKFQNDFDYGIAKINMAQKIQEIFSQKNKNKEHEVFQDF</sequence>
<dbReference type="EMBL" id="AMFJ01028856">
    <property type="protein sequence ID" value="EKD44471.1"/>
    <property type="molecule type" value="Genomic_DNA"/>
</dbReference>
<dbReference type="Gene3D" id="1.10.260.40">
    <property type="entry name" value="lambda repressor-like DNA-binding domains"/>
    <property type="match status" value="1"/>
</dbReference>
<protein>
    <submittedName>
        <fullName evidence="1">Uncharacterized protein</fullName>
    </submittedName>
</protein>
<dbReference type="InterPro" id="IPR010982">
    <property type="entry name" value="Lambda_DNA-bd_dom_sf"/>
</dbReference>
<accession>K1Z5B3</accession>
<comment type="caution">
    <text evidence="1">The sequence shown here is derived from an EMBL/GenBank/DDBJ whole genome shotgun (WGS) entry which is preliminary data.</text>
</comment>
<evidence type="ECO:0000313" key="1">
    <source>
        <dbReference type="EMBL" id="EKD44471.1"/>
    </source>
</evidence>
<gene>
    <name evidence="1" type="ORF">ACD_71C00125G0002</name>
</gene>
<reference evidence="1" key="1">
    <citation type="journal article" date="2012" name="Science">
        <title>Fermentation, hydrogen, and sulfur metabolism in multiple uncultivated bacterial phyla.</title>
        <authorList>
            <person name="Wrighton K.C."/>
            <person name="Thomas B.C."/>
            <person name="Sharon I."/>
            <person name="Miller C.S."/>
            <person name="Castelle C.J."/>
            <person name="VerBerkmoes N.C."/>
            <person name="Wilkins M.J."/>
            <person name="Hettich R.L."/>
            <person name="Lipton M.S."/>
            <person name="Williams K.H."/>
            <person name="Long P.E."/>
            <person name="Banfield J.F."/>
        </authorList>
    </citation>
    <scope>NUCLEOTIDE SEQUENCE [LARGE SCALE GENOMIC DNA]</scope>
</reference>
<name>K1Z5B3_9BACT</name>
<organism evidence="1">
    <name type="scientific">uncultured bacterium</name>
    <name type="common">gcode 4</name>
    <dbReference type="NCBI Taxonomy" id="1234023"/>
    <lineage>
        <taxon>Bacteria</taxon>
        <taxon>environmental samples</taxon>
    </lineage>
</organism>
<dbReference type="SUPFAM" id="SSF47413">
    <property type="entry name" value="lambda repressor-like DNA-binding domains"/>
    <property type="match status" value="1"/>
</dbReference>
<dbReference type="GO" id="GO:0003677">
    <property type="term" value="F:DNA binding"/>
    <property type="evidence" value="ECO:0007669"/>
    <property type="project" value="InterPro"/>
</dbReference>
<dbReference type="AlphaFoldDB" id="K1Z5B3"/>